<feature type="region of interest" description="Disordered" evidence="1">
    <location>
        <begin position="43"/>
        <end position="107"/>
    </location>
</feature>
<protein>
    <submittedName>
        <fullName evidence="2">Uncharacterized protein</fullName>
    </submittedName>
</protein>
<comment type="caution">
    <text evidence="2">The sequence shown here is derived from an EMBL/GenBank/DDBJ whole genome shotgun (WGS) entry which is preliminary data.</text>
</comment>
<dbReference type="AlphaFoldDB" id="A0A8H6F328"/>
<dbReference type="EMBL" id="JABWAD010000037">
    <property type="protein sequence ID" value="KAF6069540.1"/>
    <property type="molecule type" value="Genomic_DNA"/>
</dbReference>
<feature type="region of interest" description="Disordered" evidence="1">
    <location>
        <begin position="1"/>
        <end position="31"/>
    </location>
</feature>
<dbReference type="Proteomes" id="UP000536275">
    <property type="component" value="Unassembled WGS sequence"/>
</dbReference>
<reference evidence="2 3" key="1">
    <citation type="submission" date="2020-03" db="EMBL/GenBank/DDBJ databases">
        <title>FDA dAtabase for Regulatory Grade micrObial Sequences (FDA-ARGOS): Supporting development and validation of Infectious Disease Dx tests.</title>
        <authorList>
            <person name="Campos J."/>
            <person name="Goldberg B."/>
            <person name="Tallon L."/>
            <person name="Sadzewicz L."/>
            <person name="Vavikolanu K."/>
            <person name="Mehta A."/>
            <person name="Aluvathingal J."/>
            <person name="Nadendla S."/>
            <person name="Nandy P."/>
            <person name="Geyer C."/>
            <person name="Yan Y."/>
            <person name="Sichtig H."/>
        </authorList>
    </citation>
    <scope>NUCLEOTIDE SEQUENCE [LARGE SCALE GENOMIC DNA]</scope>
    <source>
        <strain evidence="2 3">FDAARGOS_656</strain>
    </source>
</reference>
<name>A0A8H6F328_CANAX</name>
<accession>A0A8H6F328</accession>
<evidence type="ECO:0000313" key="2">
    <source>
        <dbReference type="EMBL" id="KAF6069540.1"/>
    </source>
</evidence>
<evidence type="ECO:0000313" key="3">
    <source>
        <dbReference type="Proteomes" id="UP000536275"/>
    </source>
</evidence>
<proteinExistence type="predicted"/>
<organism evidence="2 3">
    <name type="scientific">Candida albicans</name>
    <name type="common">Yeast</name>
    <dbReference type="NCBI Taxonomy" id="5476"/>
    <lineage>
        <taxon>Eukaryota</taxon>
        <taxon>Fungi</taxon>
        <taxon>Dikarya</taxon>
        <taxon>Ascomycota</taxon>
        <taxon>Saccharomycotina</taxon>
        <taxon>Pichiomycetes</taxon>
        <taxon>Debaryomycetaceae</taxon>
        <taxon>Candida/Lodderomyces clade</taxon>
        <taxon>Candida</taxon>
    </lineage>
</organism>
<evidence type="ECO:0000256" key="1">
    <source>
        <dbReference type="SAM" id="MobiDB-lite"/>
    </source>
</evidence>
<sequence length="138" mass="16330">MKEEEENLNQLSEPQTNEEDNPAEDMLQNEQFMRMVDILFIRGIENDQEEGEEQQQQQQQQEQVQQEQVQQEQVQQDQMELEEDELPQQMPTPPEQPDEPEIPQLPEILDPTFFNSIVDNNGSTFNNIFSFDTEGFRL</sequence>
<feature type="compositionally biased region" description="Low complexity" evidence="1">
    <location>
        <begin position="54"/>
        <end position="78"/>
    </location>
</feature>
<gene>
    <name evidence="2" type="ORF">FOB64_003182</name>
</gene>